<dbReference type="STRING" id="1147741.A0A0R3RS80"/>
<evidence type="ECO:0000256" key="5">
    <source>
        <dbReference type="SAM" id="Phobius"/>
    </source>
</evidence>
<evidence type="ECO:0000256" key="3">
    <source>
        <dbReference type="ARBA" id="ARBA00022989"/>
    </source>
</evidence>
<evidence type="ECO:0000256" key="1">
    <source>
        <dbReference type="ARBA" id="ARBA00004141"/>
    </source>
</evidence>
<keyword evidence="4 5" id="KW-0472">Membrane</keyword>
<protein>
    <submittedName>
        <fullName evidence="7">Uncharacterized protein</fullName>
    </submittedName>
</protein>
<evidence type="ECO:0000313" key="7">
    <source>
        <dbReference type="WBParaSite" id="EEL_0000465901-mRNA-1"/>
    </source>
</evidence>
<keyword evidence="3 5" id="KW-1133">Transmembrane helix</keyword>
<feature type="transmembrane region" description="Helical" evidence="5">
    <location>
        <begin position="116"/>
        <end position="134"/>
    </location>
</feature>
<dbReference type="PANTHER" id="PTHR21706:SF15">
    <property type="entry name" value="TRANSMEMBRANE PROTEIN 65"/>
    <property type="match status" value="1"/>
</dbReference>
<organism evidence="6 7">
    <name type="scientific">Elaeophora elaphi</name>
    <dbReference type="NCBI Taxonomy" id="1147741"/>
    <lineage>
        <taxon>Eukaryota</taxon>
        <taxon>Metazoa</taxon>
        <taxon>Ecdysozoa</taxon>
        <taxon>Nematoda</taxon>
        <taxon>Chromadorea</taxon>
        <taxon>Rhabditida</taxon>
        <taxon>Spirurina</taxon>
        <taxon>Spiruromorpha</taxon>
        <taxon>Filarioidea</taxon>
        <taxon>Onchocercidae</taxon>
        <taxon>Elaeophora</taxon>
    </lineage>
</organism>
<dbReference type="WBParaSite" id="EEL_0000465901-mRNA-1">
    <property type="protein sequence ID" value="EEL_0000465901-mRNA-1"/>
    <property type="gene ID" value="EEL_0000465901"/>
</dbReference>
<feature type="transmembrane region" description="Helical" evidence="5">
    <location>
        <begin position="79"/>
        <end position="96"/>
    </location>
</feature>
<dbReference type="InterPro" id="IPR019537">
    <property type="entry name" value="TMEM65"/>
</dbReference>
<comment type="subcellular location">
    <subcellularLocation>
        <location evidence="1">Membrane</location>
        <topology evidence="1">Multi-pass membrane protein</topology>
    </subcellularLocation>
</comment>
<accession>A0A0R3RS80</accession>
<reference evidence="7" key="1">
    <citation type="submission" date="2017-02" db="UniProtKB">
        <authorList>
            <consortium name="WormBaseParasite"/>
        </authorList>
    </citation>
    <scope>IDENTIFICATION</scope>
</reference>
<proteinExistence type="predicted"/>
<sequence>MILLLRCFIKCCNISNALDQIEKVRVEDEFKARALVAALTSNERELLHLALGNFEKQLPLNVSNVLQLLPHKKISLQQTYQFFLVNSIPFISFGFLDNAVMPFESSFVRAVANPGRGIGLIAGCLIRMFSFFFFDPSSSKTKLHETMDKNDTRERFEKRIFRSKLLNPADSMLGLKYNTMKENRCKKDEQRRRKK</sequence>
<dbReference type="Proteomes" id="UP000050640">
    <property type="component" value="Unplaced"/>
</dbReference>
<evidence type="ECO:0000256" key="2">
    <source>
        <dbReference type="ARBA" id="ARBA00022692"/>
    </source>
</evidence>
<keyword evidence="6" id="KW-1185">Reference proteome</keyword>
<name>A0A0R3RS80_9BILA</name>
<dbReference type="AlphaFoldDB" id="A0A0R3RS80"/>
<keyword evidence="2 5" id="KW-0812">Transmembrane</keyword>
<evidence type="ECO:0000256" key="4">
    <source>
        <dbReference type="ARBA" id="ARBA00023136"/>
    </source>
</evidence>
<dbReference type="GO" id="GO:0016020">
    <property type="term" value="C:membrane"/>
    <property type="evidence" value="ECO:0007669"/>
    <property type="project" value="UniProtKB-SubCell"/>
</dbReference>
<dbReference type="GO" id="GO:0005739">
    <property type="term" value="C:mitochondrion"/>
    <property type="evidence" value="ECO:0007669"/>
    <property type="project" value="TreeGrafter"/>
</dbReference>
<dbReference type="PANTHER" id="PTHR21706">
    <property type="entry name" value="TRANSMEMBRANE PROTEIN 65"/>
    <property type="match status" value="1"/>
</dbReference>
<evidence type="ECO:0000313" key="6">
    <source>
        <dbReference type="Proteomes" id="UP000050640"/>
    </source>
</evidence>